<dbReference type="Proteomes" id="UP000692954">
    <property type="component" value="Unassembled WGS sequence"/>
</dbReference>
<comment type="caution">
    <text evidence="1">The sequence shown here is derived from an EMBL/GenBank/DDBJ whole genome shotgun (WGS) entry which is preliminary data.</text>
</comment>
<organism evidence="1 2">
    <name type="scientific">Paramecium sonneborni</name>
    <dbReference type="NCBI Taxonomy" id="65129"/>
    <lineage>
        <taxon>Eukaryota</taxon>
        <taxon>Sar</taxon>
        <taxon>Alveolata</taxon>
        <taxon>Ciliophora</taxon>
        <taxon>Intramacronucleata</taxon>
        <taxon>Oligohymenophorea</taxon>
        <taxon>Peniculida</taxon>
        <taxon>Parameciidae</taxon>
        <taxon>Paramecium</taxon>
    </lineage>
</organism>
<evidence type="ECO:0000313" key="1">
    <source>
        <dbReference type="EMBL" id="CAD8088677.1"/>
    </source>
</evidence>
<gene>
    <name evidence="1" type="ORF">PSON_ATCC_30995.1.T0530042</name>
</gene>
<reference evidence="1" key="1">
    <citation type="submission" date="2021-01" db="EMBL/GenBank/DDBJ databases">
        <authorList>
            <consortium name="Genoscope - CEA"/>
            <person name="William W."/>
        </authorList>
    </citation>
    <scope>NUCLEOTIDE SEQUENCE</scope>
</reference>
<protein>
    <submittedName>
        <fullName evidence="1">Uncharacterized protein</fullName>
    </submittedName>
</protein>
<accession>A0A8S1N5K6</accession>
<dbReference type="EMBL" id="CAJJDN010000053">
    <property type="protein sequence ID" value="CAD8088677.1"/>
    <property type="molecule type" value="Genomic_DNA"/>
</dbReference>
<evidence type="ECO:0000313" key="2">
    <source>
        <dbReference type="Proteomes" id="UP000692954"/>
    </source>
</evidence>
<name>A0A8S1N5K6_9CILI</name>
<proteinExistence type="predicted"/>
<keyword evidence="2" id="KW-1185">Reference proteome</keyword>
<sequence>MSKNTQGILMEGETYQFQQFNKFEKQSGKIGQRQVYKQNLYIIYMLQCKKIIDKQRRIQNLQSNQQNKNRKRKSKEKFHQYWRQILRINYTLILNIETQVIIQGKKKDQLLFSQYKNKVY</sequence>
<dbReference type="AlphaFoldDB" id="A0A8S1N5K6"/>